<keyword evidence="5" id="KW-0489">Methyltransferase</keyword>
<dbReference type="GO" id="GO:0008170">
    <property type="term" value="F:N-methyltransferase activity"/>
    <property type="evidence" value="ECO:0007669"/>
    <property type="project" value="InterPro"/>
</dbReference>
<evidence type="ECO:0000256" key="2">
    <source>
        <dbReference type="ARBA" id="ARBA00023125"/>
    </source>
</evidence>
<feature type="region of interest" description="Disordered" evidence="3">
    <location>
        <begin position="577"/>
        <end position="606"/>
    </location>
</feature>
<evidence type="ECO:0000256" key="3">
    <source>
        <dbReference type="SAM" id="MobiDB-lite"/>
    </source>
</evidence>
<dbReference type="Gene3D" id="3.40.50.150">
    <property type="entry name" value="Vaccinia Virus protein VP39"/>
    <property type="match status" value="1"/>
</dbReference>
<keyword evidence="1" id="KW-0680">Restriction system</keyword>
<dbReference type="InterPro" id="IPR003356">
    <property type="entry name" value="DNA_methylase_A-5"/>
</dbReference>
<name>A0A852V735_9ACTN</name>
<gene>
    <name evidence="5" type="ORF">HDA43_004372</name>
</gene>
<dbReference type="InterPro" id="IPR052916">
    <property type="entry name" value="Type-I_RE_MTase_Subunit"/>
</dbReference>
<keyword evidence="2" id="KW-0238">DNA-binding</keyword>
<sequence>MGDSATVAAADIARLAGVGRAAVSNWRRRFDDFPVPVGGTSSSPLFSLTEVEEWLRRQGKLAEVPLGERVWQELRAGVEDLRLAEAVGQVGAFLLFLDRSPKTWAKLAKKDDDVLSASLAAELVMDDLPGPTGVSPGRPPAAGSALDDRPERGEAAGPSMVSVPLLRAVAELTAEQGAAKTFDFICERYLDAHSRRVVTLSPDVADLMTTLSAAGDGTVLDPLCGLGTLLLSAAASGATALSGQERDEHAARIAAVRLLLHGHPATVRVGDALRDDRFPSLQADAVVCGPPFAERAWGYEELAGDIRWQYGLPPRGEPELPWVQHALFHLRPGGHAVVLMPSAAADRRSGRRIRAQLLRAGALRAVVALPAGTAPNALGSPHLWILRRPEPGDPIPSHVLMIDAADLPWPRVRETVLDGWRAFTAAPGEAADGRGRAADGRGGAGLRGTAETRVGADTPGTVPLIELLDEDVDLTPARHATGRSAAGAGQQFAASLDALSASAAVLQRAAEELRTLTASADELPRTTVAEQVRAGAIVVCQAPRGESGAGAVTVHQAPSGEPDAGAAPMLTVNDVIAGRPPTGRAAPAPGSVTSASGSSAPSAPGPVILEPGDVVVPAGSRAFAARVVTEGGALLGPGLYLLRPDPERIDPDCLAGFLRLAGSQTSRRGQTGSSRSDIRRVELPRLPLAEQRRLGDAFRRLAAVETAASGLAEQGSALVRLGLQGLGDGTLRG</sequence>
<dbReference type="RefSeq" id="WP_179824555.1">
    <property type="nucleotide sequence ID" value="NZ_JACCCO010000002.1"/>
</dbReference>
<keyword evidence="6" id="KW-1185">Reference proteome</keyword>
<evidence type="ECO:0000256" key="1">
    <source>
        <dbReference type="ARBA" id="ARBA00022747"/>
    </source>
</evidence>
<dbReference type="Gene3D" id="3.90.220.20">
    <property type="entry name" value="DNA methylase specificity domains"/>
    <property type="match status" value="1"/>
</dbReference>
<feature type="domain" description="DNA methylase adenine-specific" evidence="4">
    <location>
        <begin position="203"/>
        <end position="405"/>
    </location>
</feature>
<comment type="caution">
    <text evidence="5">The sequence shown here is derived from an EMBL/GenBank/DDBJ whole genome shotgun (WGS) entry which is preliminary data.</text>
</comment>
<dbReference type="InterPro" id="IPR044946">
    <property type="entry name" value="Restrct_endonuc_typeI_TRD_sf"/>
</dbReference>
<dbReference type="GO" id="GO:0003677">
    <property type="term" value="F:DNA binding"/>
    <property type="evidence" value="ECO:0007669"/>
    <property type="project" value="UniProtKB-KW"/>
</dbReference>
<dbReference type="PRINTS" id="PR00507">
    <property type="entry name" value="N12N6MTFRASE"/>
</dbReference>
<organism evidence="5 6">
    <name type="scientific">Streptosporangium sandarakinum</name>
    <dbReference type="NCBI Taxonomy" id="1260955"/>
    <lineage>
        <taxon>Bacteria</taxon>
        <taxon>Bacillati</taxon>
        <taxon>Actinomycetota</taxon>
        <taxon>Actinomycetes</taxon>
        <taxon>Streptosporangiales</taxon>
        <taxon>Streptosporangiaceae</taxon>
        <taxon>Streptosporangium</taxon>
    </lineage>
</organism>
<dbReference type="SUPFAM" id="SSF53335">
    <property type="entry name" value="S-adenosyl-L-methionine-dependent methyltransferases"/>
    <property type="match status" value="1"/>
</dbReference>
<dbReference type="GO" id="GO:0009307">
    <property type="term" value="P:DNA restriction-modification system"/>
    <property type="evidence" value="ECO:0007669"/>
    <property type="project" value="UniProtKB-KW"/>
</dbReference>
<keyword evidence="5" id="KW-0808">Transferase</keyword>
<dbReference type="AlphaFoldDB" id="A0A852V735"/>
<dbReference type="Proteomes" id="UP000576393">
    <property type="component" value="Unassembled WGS sequence"/>
</dbReference>
<proteinExistence type="predicted"/>
<evidence type="ECO:0000313" key="5">
    <source>
        <dbReference type="EMBL" id="NYF42171.1"/>
    </source>
</evidence>
<dbReference type="CDD" id="cd02440">
    <property type="entry name" value="AdoMet_MTases"/>
    <property type="match status" value="1"/>
</dbReference>
<feature type="region of interest" description="Disordered" evidence="3">
    <location>
        <begin position="430"/>
        <end position="458"/>
    </location>
</feature>
<dbReference type="PANTHER" id="PTHR42998">
    <property type="entry name" value="TYPE I RESTRICTION ENZYME HINDVIIP M PROTEIN-RELATED"/>
    <property type="match status" value="1"/>
</dbReference>
<evidence type="ECO:0000259" key="4">
    <source>
        <dbReference type="Pfam" id="PF02384"/>
    </source>
</evidence>
<dbReference type="GO" id="GO:0032259">
    <property type="term" value="P:methylation"/>
    <property type="evidence" value="ECO:0007669"/>
    <property type="project" value="UniProtKB-KW"/>
</dbReference>
<protein>
    <submittedName>
        <fullName evidence="5">SAM-dependent methyltransferase</fullName>
    </submittedName>
</protein>
<dbReference type="Pfam" id="PF02384">
    <property type="entry name" value="N6_Mtase"/>
    <property type="match status" value="1"/>
</dbReference>
<dbReference type="EMBL" id="JACCCO010000002">
    <property type="protein sequence ID" value="NYF42171.1"/>
    <property type="molecule type" value="Genomic_DNA"/>
</dbReference>
<evidence type="ECO:0000313" key="6">
    <source>
        <dbReference type="Proteomes" id="UP000576393"/>
    </source>
</evidence>
<dbReference type="SUPFAM" id="SSF116734">
    <property type="entry name" value="DNA methylase specificity domain"/>
    <property type="match status" value="1"/>
</dbReference>
<dbReference type="PANTHER" id="PTHR42998:SF1">
    <property type="entry name" value="TYPE I RESTRICTION ENZYME HINDI METHYLASE SUBUNIT"/>
    <property type="match status" value="1"/>
</dbReference>
<feature type="region of interest" description="Disordered" evidence="3">
    <location>
        <begin position="128"/>
        <end position="157"/>
    </location>
</feature>
<accession>A0A852V735</accession>
<dbReference type="InterPro" id="IPR029063">
    <property type="entry name" value="SAM-dependent_MTases_sf"/>
</dbReference>
<reference evidence="5 6" key="1">
    <citation type="submission" date="2020-07" db="EMBL/GenBank/DDBJ databases">
        <title>Sequencing the genomes of 1000 actinobacteria strains.</title>
        <authorList>
            <person name="Klenk H.-P."/>
        </authorList>
    </citation>
    <scope>NUCLEOTIDE SEQUENCE [LARGE SCALE GENOMIC DNA]</scope>
    <source>
        <strain evidence="5 6">DSM 45763</strain>
    </source>
</reference>